<dbReference type="GO" id="GO:0101031">
    <property type="term" value="C:protein folding chaperone complex"/>
    <property type="evidence" value="ECO:0007669"/>
    <property type="project" value="TreeGrafter"/>
</dbReference>
<keyword evidence="1 2" id="KW-0802">TPR repeat</keyword>
<dbReference type="Gene3D" id="1.25.40.10">
    <property type="entry name" value="Tetratricopeptide repeat domain"/>
    <property type="match status" value="1"/>
</dbReference>
<dbReference type="InterPro" id="IPR019734">
    <property type="entry name" value="TPR_rpt"/>
</dbReference>
<evidence type="ECO:0000256" key="3">
    <source>
        <dbReference type="SAM" id="MobiDB-lite"/>
    </source>
</evidence>
<dbReference type="PROSITE" id="PS50005">
    <property type="entry name" value="TPR"/>
    <property type="match status" value="2"/>
</dbReference>
<dbReference type="Pfam" id="PF14559">
    <property type="entry name" value="TPR_19"/>
    <property type="match status" value="1"/>
</dbReference>
<dbReference type="AlphaFoldDB" id="A0AAD5YXA1"/>
<evidence type="ECO:0000256" key="2">
    <source>
        <dbReference type="PROSITE-ProRule" id="PRU00339"/>
    </source>
</evidence>
<evidence type="ECO:0000256" key="1">
    <source>
        <dbReference type="ARBA" id="ARBA00022803"/>
    </source>
</evidence>
<feature type="region of interest" description="Disordered" evidence="3">
    <location>
        <begin position="502"/>
        <end position="614"/>
    </location>
</feature>
<feature type="compositionally biased region" description="Basic and acidic residues" evidence="3">
    <location>
        <begin position="604"/>
        <end position="614"/>
    </location>
</feature>
<protein>
    <submittedName>
        <fullName evidence="4">Uncharacterized protein</fullName>
    </submittedName>
</protein>
<dbReference type="PANTHER" id="PTHR46423">
    <property type="entry name" value="RNA POLYMERASE II-ASSOCIATED PROTEIN 3"/>
    <property type="match status" value="1"/>
</dbReference>
<accession>A0AAD5YXA1</accession>
<comment type="caution">
    <text evidence="4">The sequence shown here is derived from an EMBL/GenBank/DDBJ whole genome shotgun (WGS) entry which is preliminary data.</text>
</comment>
<dbReference type="InterPro" id="IPR051966">
    <property type="entry name" value="RPAP3"/>
</dbReference>
<dbReference type="Proteomes" id="UP001213000">
    <property type="component" value="Unassembled WGS sequence"/>
</dbReference>
<feature type="repeat" description="TPR" evidence="2">
    <location>
        <begin position="458"/>
        <end position="491"/>
    </location>
</feature>
<feature type="region of interest" description="Disordered" evidence="3">
    <location>
        <begin position="671"/>
        <end position="694"/>
    </location>
</feature>
<dbReference type="SMART" id="SM00028">
    <property type="entry name" value="TPR"/>
    <property type="match status" value="3"/>
</dbReference>
<name>A0AAD5YXA1_9AGAR</name>
<evidence type="ECO:0000313" key="4">
    <source>
        <dbReference type="EMBL" id="KAJ3569892.1"/>
    </source>
</evidence>
<dbReference type="InterPro" id="IPR011990">
    <property type="entry name" value="TPR-like_helical_dom_sf"/>
</dbReference>
<feature type="compositionally biased region" description="Basic residues" evidence="3">
    <location>
        <begin position="1"/>
        <end position="12"/>
    </location>
</feature>
<gene>
    <name evidence="4" type="ORF">NP233_g4759</name>
</gene>
<dbReference type="SUPFAM" id="SSF48452">
    <property type="entry name" value="TPR-like"/>
    <property type="match status" value="1"/>
</dbReference>
<keyword evidence="5" id="KW-1185">Reference proteome</keyword>
<evidence type="ECO:0000313" key="5">
    <source>
        <dbReference type="Proteomes" id="UP001213000"/>
    </source>
</evidence>
<feature type="compositionally biased region" description="Basic and acidic residues" evidence="3">
    <location>
        <begin position="681"/>
        <end position="694"/>
    </location>
</feature>
<organism evidence="4 5">
    <name type="scientific">Leucocoprinus birnbaumii</name>
    <dbReference type="NCBI Taxonomy" id="56174"/>
    <lineage>
        <taxon>Eukaryota</taxon>
        <taxon>Fungi</taxon>
        <taxon>Dikarya</taxon>
        <taxon>Basidiomycota</taxon>
        <taxon>Agaricomycotina</taxon>
        <taxon>Agaricomycetes</taxon>
        <taxon>Agaricomycetidae</taxon>
        <taxon>Agaricales</taxon>
        <taxon>Agaricineae</taxon>
        <taxon>Agaricaceae</taxon>
        <taxon>Leucocoprinus</taxon>
    </lineage>
</organism>
<dbReference type="PANTHER" id="PTHR46423:SF1">
    <property type="entry name" value="RNA POLYMERASE II-ASSOCIATED PROTEIN 3"/>
    <property type="match status" value="1"/>
</dbReference>
<dbReference type="EMBL" id="JANIEX010000264">
    <property type="protein sequence ID" value="KAJ3569892.1"/>
    <property type="molecule type" value="Genomic_DNA"/>
</dbReference>
<reference evidence="4" key="1">
    <citation type="submission" date="2022-07" db="EMBL/GenBank/DDBJ databases">
        <title>Genome Sequence of Leucocoprinus birnbaumii.</title>
        <authorList>
            <person name="Buettner E."/>
        </authorList>
    </citation>
    <scope>NUCLEOTIDE SEQUENCE</scope>
    <source>
        <strain evidence="4">VT141</strain>
    </source>
</reference>
<sequence length="813" mass="90627">MPAKYSHVKKRSASGLLKKNGQGTTQAVKDIHLPTNHGHNHYSHGYSFTHGHGHGHHKLNPLVDRSLSKAMNTVAQLEPKISELEHAIARILLIRYDNDIARLFSTHLYTLSLVQLPTFVMRCLSLGGPSWLAWNYNSEEIKDFFRAVISMDMRQAGERVATKSVLWSYTALRQFAMTNNVPICAKRGLHSLRLLPYYSSLKAHLDTLETLPDPTFSKPPHLGSLQEGQSALEDACELKYGRINGMPAHPEWDESSNWREKVRYGYEKVSQTLWRVAREFDVSGYGLVLREKLTSKWCGCGCSTDHLGEVCERTVREDEEESGVRLGKRREWDGRGSGVHGWETEQEEDIWEIDLDFGGMEPVQESETGGIKLKESDMSIGEIMEYRYLRAEKEKEKGNAAFRKGDFELAVKHYEAAFQIEPELPHYQLNLAQAHIKLNNWIEAEQACTKALTQHHSSKGYYRRARARRMLGRPEEAIKDLRAVLRIQPNNTEAVNELMSLIPPIPETPSTPTTKATTLIPTSPSSSSSSSSSPSASSSSSLFPSSSSSSSSSSSHPTSTSSPASSSSSEATSSTTLNSTRHKPPTSPDQDLLSRLGVSKPKKSKDPPFTRVRNDSRRLKIVMLPSSNVPFPPPLSPESLSTIAGFECEHGVGCAHWRERERALLAEKAKSANGNGNGMGKDGKGKGKGRVKSERAKEIEKMKGEGMSYPSWDRLFSPFALLSSHSARRTRHYENFTNATTAFSMMKINIKLLAPSQINPIRDNESITLDSMDTTYEDMQMLSDAGAVHICYPQDLKRGGTARYAVKTLKIAY</sequence>
<feature type="repeat" description="TPR" evidence="2">
    <location>
        <begin position="391"/>
        <end position="424"/>
    </location>
</feature>
<proteinExistence type="predicted"/>
<feature type="compositionally biased region" description="Low complexity" evidence="3">
    <location>
        <begin position="510"/>
        <end position="576"/>
    </location>
</feature>
<feature type="region of interest" description="Disordered" evidence="3">
    <location>
        <begin position="1"/>
        <end position="23"/>
    </location>
</feature>